<evidence type="ECO:0000313" key="2">
    <source>
        <dbReference type="Proteomes" id="UP001054837"/>
    </source>
</evidence>
<comment type="caution">
    <text evidence="1">The sequence shown here is derived from an EMBL/GenBank/DDBJ whole genome shotgun (WGS) entry which is preliminary data.</text>
</comment>
<dbReference type="AlphaFoldDB" id="A0AAV4PZB3"/>
<keyword evidence="2" id="KW-1185">Reference proteome</keyword>
<sequence length="158" mass="18466">MKKTLKNTRHLTRKSTSDFKNLIIPGKRKINPSHSLQHPFLPHALQMMAINNNHTRVKRVVSPISNEVQQNDIFGIISFPFFPQASIGDRKMRTTLPSFAYETGSKEMKELSDRGRRKEKKKVIYRENRIKKKKKERVVLFPSYFTTDRPLRAAKTEA</sequence>
<gene>
    <name evidence="1" type="ORF">CDAR_369951</name>
</gene>
<name>A0AAV4PZB3_9ARAC</name>
<protein>
    <recommendedName>
        <fullName evidence="3">Ribosomal protein S18</fullName>
    </recommendedName>
</protein>
<evidence type="ECO:0008006" key="3">
    <source>
        <dbReference type="Google" id="ProtNLM"/>
    </source>
</evidence>
<reference evidence="1 2" key="1">
    <citation type="submission" date="2021-06" db="EMBL/GenBank/DDBJ databases">
        <title>Caerostris darwini draft genome.</title>
        <authorList>
            <person name="Kono N."/>
            <person name="Arakawa K."/>
        </authorList>
    </citation>
    <scope>NUCLEOTIDE SEQUENCE [LARGE SCALE GENOMIC DNA]</scope>
</reference>
<evidence type="ECO:0000313" key="1">
    <source>
        <dbReference type="EMBL" id="GIY02490.1"/>
    </source>
</evidence>
<dbReference type="EMBL" id="BPLQ01003678">
    <property type="protein sequence ID" value="GIY02490.1"/>
    <property type="molecule type" value="Genomic_DNA"/>
</dbReference>
<organism evidence="1 2">
    <name type="scientific">Caerostris darwini</name>
    <dbReference type="NCBI Taxonomy" id="1538125"/>
    <lineage>
        <taxon>Eukaryota</taxon>
        <taxon>Metazoa</taxon>
        <taxon>Ecdysozoa</taxon>
        <taxon>Arthropoda</taxon>
        <taxon>Chelicerata</taxon>
        <taxon>Arachnida</taxon>
        <taxon>Araneae</taxon>
        <taxon>Araneomorphae</taxon>
        <taxon>Entelegynae</taxon>
        <taxon>Araneoidea</taxon>
        <taxon>Araneidae</taxon>
        <taxon>Caerostris</taxon>
    </lineage>
</organism>
<accession>A0AAV4PZB3</accession>
<proteinExistence type="predicted"/>
<dbReference type="Proteomes" id="UP001054837">
    <property type="component" value="Unassembled WGS sequence"/>
</dbReference>